<dbReference type="GO" id="GO:0000976">
    <property type="term" value="F:transcription cis-regulatory region binding"/>
    <property type="evidence" value="ECO:0007669"/>
    <property type="project" value="TreeGrafter"/>
</dbReference>
<evidence type="ECO:0000313" key="6">
    <source>
        <dbReference type="EMBL" id="TDR80785.1"/>
    </source>
</evidence>
<evidence type="ECO:0000256" key="4">
    <source>
        <dbReference type="ARBA" id="ARBA00023163"/>
    </source>
</evidence>
<dbReference type="InterPro" id="IPR036390">
    <property type="entry name" value="WH_DNA-bd_sf"/>
</dbReference>
<dbReference type="Gene3D" id="3.40.190.290">
    <property type="match status" value="1"/>
</dbReference>
<dbReference type="OrthoDB" id="196624at2"/>
<protein>
    <submittedName>
        <fullName evidence="6">DNA-binding transcriptional LysR family regulator</fullName>
    </submittedName>
</protein>
<evidence type="ECO:0000256" key="1">
    <source>
        <dbReference type="ARBA" id="ARBA00009437"/>
    </source>
</evidence>
<feature type="domain" description="HTH lysR-type" evidence="5">
    <location>
        <begin position="1"/>
        <end position="63"/>
    </location>
</feature>
<gene>
    <name evidence="6" type="ORF">DFP86_104285</name>
</gene>
<evidence type="ECO:0000313" key="7">
    <source>
        <dbReference type="Proteomes" id="UP000295611"/>
    </source>
</evidence>
<organism evidence="6 7">
    <name type="scientific">Paludibacterium purpuratum</name>
    <dbReference type="NCBI Taxonomy" id="1144873"/>
    <lineage>
        <taxon>Bacteria</taxon>
        <taxon>Pseudomonadati</taxon>
        <taxon>Pseudomonadota</taxon>
        <taxon>Betaproteobacteria</taxon>
        <taxon>Neisseriales</taxon>
        <taxon>Chromobacteriaceae</taxon>
        <taxon>Paludibacterium</taxon>
    </lineage>
</organism>
<dbReference type="EMBL" id="SNZP01000004">
    <property type="protein sequence ID" value="TDR80785.1"/>
    <property type="molecule type" value="Genomic_DNA"/>
</dbReference>
<dbReference type="InterPro" id="IPR036388">
    <property type="entry name" value="WH-like_DNA-bd_sf"/>
</dbReference>
<proteinExistence type="inferred from homology"/>
<evidence type="ECO:0000256" key="3">
    <source>
        <dbReference type="ARBA" id="ARBA00023125"/>
    </source>
</evidence>
<dbReference type="Pfam" id="PF00126">
    <property type="entry name" value="HTH_1"/>
    <property type="match status" value="1"/>
</dbReference>
<name>A0A4R7BAB3_9NEIS</name>
<dbReference type="SUPFAM" id="SSF53850">
    <property type="entry name" value="Periplasmic binding protein-like II"/>
    <property type="match status" value="1"/>
</dbReference>
<dbReference type="PANTHER" id="PTHR30126:SF88">
    <property type="entry name" value="TRANSCRIPTIONAL REGULATOR-RELATED"/>
    <property type="match status" value="1"/>
</dbReference>
<reference evidence="6 7" key="1">
    <citation type="submission" date="2019-03" db="EMBL/GenBank/DDBJ databases">
        <title>Genomic Encyclopedia of Type Strains, Phase III (KMG-III): the genomes of soil and plant-associated and newly described type strains.</title>
        <authorList>
            <person name="Whitman W."/>
        </authorList>
    </citation>
    <scope>NUCLEOTIDE SEQUENCE [LARGE SCALE GENOMIC DNA]</scope>
    <source>
        <strain evidence="6 7">CECT 8976</strain>
    </source>
</reference>
<dbReference type="Proteomes" id="UP000295611">
    <property type="component" value="Unassembled WGS sequence"/>
</dbReference>
<dbReference type="Pfam" id="PF03466">
    <property type="entry name" value="LysR_substrate"/>
    <property type="match status" value="1"/>
</dbReference>
<dbReference type="RefSeq" id="WP_133679463.1">
    <property type="nucleotide sequence ID" value="NZ_SNZP01000004.1"/>
</dbReference>
<dbReference type="GO" id="GO:0003700">
    <property type="term" value="F:DNA-binding transcription factor activity"/>
    <property type="evidence" value="ECO:0007669"/>
    <property type="project" value="InterPro"/>
</dbReference>
<accession>A0A4R7BAB3</accession>
<dbReference type="AlphaFoldDB" id="A0A4R7BAB3"/>
<keyword evidence="4" id="KW-0804">Transcription</keyword>
<dbReference type="PROSITE" id="PS50931">
    <property type="entry name" value="HTH_LYSR"/>
    <property type="match status" value="1"/>
</dbReference>
<dbReference type="Gene3D" id="1.10.10.10">
    <property type="entry name" value="Winged helix-like DNA-binding domain superfamily/Winged helix DNA-binding domain"/>
    <property type="match status" value="1"/>
</dbReference>
<comment type="similarity">
    <text evidence="1">Belongs to the LysR transcriptional regulatory family.</text>
</comment>
<keyword evidence="2" id="KW-0805">Transcription regulation</keyword>
<keyword evidence="7" id="KW-1185">Reference proteome</keyword>
<dbReference type="InterPro" id="IPR000847">
    <property type="entry name" value="LysR_HTH_N"/>
</dbReference>
<evidence type="ECO:0000259" key="5">
    <source>
        <dbReference type="PROSITE" id="PS50931"/>
    </source>
</evidence>
<keyword evidence="3 6" id="KW-0238">DNA-binding</keyword>
<dbReference type="PANTHER" id="PTHR30126">
    <property type="entry name" value="HTH-TYPE TRANSCRIPTIONAL REGULATOR"/>
    <property type="match status" value="1"/>
</dbReference>
<sequence>MNLPRTRAAQWRMLQAVVDLGGFAQAASALHRSQSSISHAVATLQQQLGVVLLAPEGRRMVLTPAGSALLRDARQWLAGLERLEARAQKLRQGWESEVRLAVDSLFPTETLLRILRRFADQCGETRLQLHEVVMSGADDALYAGQVDLAIATRVPSGFLGDWLFDAEFQAVAAPSHPLLALGRAIEADDLAQHTQVVVRDSGETAPRDAGWLGARQRWTVSKQETSQAAVLSGLAYAWLPTSGIAAELADGRLRPLPLSSGGTRKMPVFLIVADPAAAGPATQSLAQWIRAEGEQQGSTKA</sequence>
<comment type="caution">
    <text evidence="6">The sequence shown here is derived from an EMBL/GenBank/DDBJ whole genome shotgun (WGS) entry which is preliminary data.</text>
</comment>
<evidence type="ECO:0000256" key="2">
    <source>
        <dbReference type="ARBA" id="ARBA00023015"/>
    </source>
</evidence>
<dbReference type="InterPro" id="IPR005119">
    <property type="entry name" value="LysR_subst-bd"/>
</dbReference>
<dbReference type="SUPFAM" id="SSF46785">
    <property type="entry name" value="Winged helix' DNA-binding domain"/>
    <property type="match status" value="1"/>
</dbReference>